<comment type="caution">
    <text evidence="1">The sequence shown here is derived from an EMBL/GenBank/DDBJ whole genome shotgun (WGS) entry which is preliminary data.</text>
</comment>
<proteinExistence type="predicted"/>
<dbReference type="Proteomes" id="UP001171620">
    <property type="component" value="Unassembled WGS sequence"/>
</dbReference>
<reference evidence="1" key="1">
    <citation type="submission" date="2023-07" db="EMBL/GenBank/DDBJ databases">
        <title>A collection of bacterial strains from the Burkholderia cepacia Research Laboratory and Repository.</title>
        <authorList>
            <person name="Lipuma J."/>
            <person name="Spilker T."/>
            <person name="Caverly L."/>
        </authorList>
    </citation>
    <scope>NUCLEOTIDE SEQUENCE</scope>
    <source>
        <strain evidence="1">AU44268</strain>
    </source>
</reference>
<accession>A0AAW7T6C9</accession>
<name>A0AAW7T6C9_BURVI</name>
<protein>
    <submittedName>
        <fullName evidence="1">Uncharacterized protein</fullName>
    </submittedName>
</protein>
<sequence length="120" mass="12547">MAYDFYAGSSFNFVGTLQLSGDVVGGTSGVNKNQPDFSQWAITAAMYDPSGEINYGAIAVANLSGSDPTTNGLYNLSATGAQTSTWPIGKAQLALKVIAADGSIMFADPIWFRIKASPLN</sequence>
<evidence type="ECO:0000313" key="1">
    <source>
        <dbReference type="EMBL" id="MDN7798336.1"/>
    </source>
</evidence>
<evidence type="ECO:0000313" key="2">
    <source>
        <dbReference type="Proteomes" id="UP001171620"/>
    </source>
</evidence>
<gene>
    <name evidence="1" type="ORF">QZM33_25680</name>
</gene>
<organism evidence="1 2">
    <name type="scientific">Burkholderia vietnamiensis</name>
    <dbReference type="NCBI Taxonomy" id="60552"/>
    <lineage>
        <taxon>Bacteria</taxon>
        <taxon>Pseudomonadati</taxon>
        <taxon>Pseudomonadota</taxon>
        <taxon>Betaproteobacteria</taxon>
        <taxon>Burkholderiales</taxon>
        <taxon>Burkholderiaceae</taxon>
        <taxon>Burkholderia</taxon>
        <taxon>Burkholderia cepacia complex</taxon>
    </lineage>
</organism>
<dbReference type="RefSeq" id="WP_146123434.1">
    <property type="nucleotide sequence ID" value="NZ_JAUJRV010000029.1"/>
</dbReference>
<dbReference type="AlphaFoldDB" id="A0AAW7T6C9"/>
<dbReference type="EMBL" id="JAUJRV010000029">
    <property type="protein sequence ID" value="MDN7798336.1"/>
    <property type="molecule type" value="Genomic_DNA"/>
</dbReference>